<accession>A0A4Q1VFJ7</accession>
<protein>
    <submittedName>
        <fullName evidence="2">Uncharacterized protein</fullName>
    </submittedName>
</protein>
<organism evidence="2 3">
    <name type="scientific">Bradyrhizobium betae</name>
    <dbReference type="NCBI Taxonomy" id="244734"/>
    <lineage>
        <taxon>Bacteria</taxon>
        <taxon>Pseudomonadati</taxon>
        <taxon>Pseudomonadota</taxon>
        <taxon>Alphaproteobacteria</taxon>
        <taxon>Hyphomicrobiales</taxon>
        <taxon>Nitrobacteraceae</taxon>
        <taxon>Bradyrhizobium</taxon>
    </lineage>
</organism>
<dbReference type="Proteomes" id="UP000290819">
    <property type="component" value="Unassembled WGS sequence"/>
</dbReference>
<gene>
    <name evidence="2" type="ORF">B5V03_06035</name>
</gene>
<keyword evidence="3" id="KW-1185">Reference proteome</keyword>
<reference evidence="2 3" key="1">
    <citation type="submission" date="2017-03" db="EMBL/GenBank/DDBJ databases">
        <authorList>
            <person name="Safronova V.I."/>
            <person name="Sazanova A.L."/>
            <person name="Chirak E.R."/>
        </authorList>
    </citation>
    <scope>NUCLEOTIDE SEQUENCE [LARGE SCALE GENOMIC DNA]</scope>
    <source>
        <strain evidence="2 3">Opo-243</strain>
    </source>
</reference>
<dbReference type="AlphaFoldDB" id="A0A4Q1VFJ7"/>
<sequence>MRLHRGRGDRSDGSYRSPSYTIGPRVTGNLPIAVQAAKHSGQAQTAPGTGISEPLAGVDLKLAEAFAATSKK</sequence>
<evidence type="ECO:0000256" key="1">
    <source>
        <dbReference type="SAM" id="MobiDB-lite"/>
    </source>
</evidence>
<evidence type="ECO:0000313" key="2">
    <source>
        <dbReference type="EMBL" id="RXT50552.1"/>
    </source>
</evidence>
<feature type="region of interest" description="Disordered" evidence="1">
    <location>
        <begin position="1"/>
        <end position="23"/>
    </location>
</feature>
<dbReference type="EMBL" id="MZXW01000013">
    <property type="protein sequence ID" value="RXT50552.1"/>
    <property type="molecule type" value="Genomic_DNA"/>
</dbReference>
<feature type="compositionally biased region" description="Basic and acidic residues" evidence="1">
    <location>
        <begin position="1"/>
        <end position="13"/>
    </location>
</feature>
<comment type="caution">
    <text evidence="2">The sequence shown here is derived from an EMBL/GenBank/DDBJ whole genome shotgun (WGS) entry which is preliminary data.</text>
</comment>
<proteinExistence type="predicted"/>
<evidence type="ECO:0000313" key="3">
    <source>
        <dbReference type="Proteomes" id="UP000290819"/>
    </source>
</evidence>
<name>A0A4Q1VFJ7_9BRAD</name>